<dbReference type="SUPFAM" id="SSF51366">
    <property type="entry name" value="Ribulose-phoshate binding barrel"/>
    <property type="match status" value="1"/>
</dbReference>
<evidence type="ECO:0000256" key="1">
    <source>
        <dbReference type="ARBA" id="ARBA00022670"/>
    </source>
</evidence>
<protein>
    <submittedName>
        <fullName evidence="5">U32 family peptidase</fullName>
    </submittedName>
</protein>
<dbReference type="AlphaFoldDB" id="A0A7M1QUM1"/>
<dbReference type="GO" id="GO:0008233">
    <property type="term" value="F:peptidase activity"/>
    <property type="evidence" value="ECO:0007669"/>
    <property type="project" value="UniProtKB-KW"/>
</dbReference>
<evidence type="ECO:0000256" key="3">
    <source>
        <dbReference type="ARBA" id="ARBA00038374"/>
    </source>
</evidence>
<dbReference type="Pfam" id="PF01136">
    <property type="entry name" value="Peptidase_U32"/>
    <property type="match status" value="1"/>
</dbReference>
<evidence type="ECO:0000313" key="6">
    <source>
        <dbReference type="Proteomes" id="UP000595053"/>
    </source>
</evidence>
<organism evidence="5 6">
    <name type="scientific">Trueperella pecoris</name>
    <dbReference type="NCBI Taxonomy" id="2733571"/>
    <lineage>
        <taxon>Bacteria</taxon>
        <taxon>Bacillati</taxon>
        <taxon>Actinomycetota</taxon>
        <taxon>Actinomycetes</taxon>
        <taxon>Actinomycetales</taxon>
        <taxon>Actinomycetaceae</taxon>
        <taxon>Trueperella</taxon>
    </lineage>
</organism>
<evidence type="ECO:0000256" key="2">
    <source>
        <dbReference type="ARBA" id="ARBA00022801"/>
    </source>
</evidence>
<dbReference type="InterPro" id="IPR011060">
    <property type="entry name" value="RibuloseP-bd_barrel"/>
</dbReference>
<dbReference type="Proteomes" id="UP000595053">
    <property type="component" value="Chromosome"/>
</dbReference>
<dbReference type="PROSITE" id="PS01276">
    <property type="entry name" value="PEPTIDASE_U32"/>
    <property type="match status" value="1"/>
</dbReference>
<keyword evidence="1" id="KW-0645">Protease</keyword>
<evidence type="ECO:0000259" key="4">
    <source>
        <dbReference type="Pfam" id="PF16325"/>
    </source>
</evidence>
<dbReference type="InterPro" id="IPR001539">
    <property type="entry name" value="Peptidase_U32"/>
</dbReference>
<name>A0A7M1QUM1_9ACTO</name>
<evidence type="ECO:0000313" key="5">
    <source>
        <dbReference type="EMBL" id="QOR44857.1"/>
    </source>
</evidence>
<dbReference type="InterPro" id="IPR051454">
    <property type="entry name" value="RNA/ubiquinone_mod_enzymes"/>
</dbReference>
<proteinExistence type="inferred from homology"/>
<keyword evidence="6" id="KW-1185">Reference proteome</keyword>
<dbReference type="EMBL" id="CP063213">
    <property type="protein sequence ID" value="QOR44857.1"/>
    <property type="molecule type" value="Genomic_DNA"/>
</dbReference>
<dbReference type="GO" id="GO:0006508">
    <property type="term" value="P:proteolysis"/>
    <property type="evidence" value="ECO:0007669"/>
    <property type="project" value="UniProtKB-KW"/>
</dbReference>
<accession>A0A7M1QUM1</accession>
<dbReference type="PANTHER" id="PTHR30217">
    <property type="entry name" value="PEPTIDASE U32 FAMILY"/>
    <property type="match status" value="1"/>
</dbReference>
<dbReference type="Gene3D" id="2.40.30.10">
    <property type="entry name" value="Translation factors"/>
    <property type="match status" value="1"/>
</dbReference>
<comment type="similarity">
    <text evidence="3">Belongs to the peptidase U32 family.</text>
</comment>
<gene>
    <name evidence="5" type="ORF">INS88_06000</name>
</gene>
<dbReference type="PANTHER" id="PTHR30217:SF6">
    <property type="entry name" value="TRNA HYDROXYLATION PROTEIN P"/>
    <property type="match status" value="1"/>
</dbReference>
<feature type="domain" description="Peptidase family U32 C-terminal" evidence="4">
    <location>
        <begin position="360"/>
        <end position="442"/>
    </location>
</feature>
<dbReference type="RefSeq" id="WP_197550683.1">
    <property type="nucleotide sequence ID" value="NZ_CP063213.1"/>
</dbReference>
<sequence length="451" mass="49194">MTERFPGIRRRTRPEVLAPAGNLDTLKTAFDFGADAVYFGGQEFGMRSAPKNFTLSDIAEAVAYAHERGGRVFVTCNILPTSAEVTSMNEYMRELGQIGVDALIVTDIGVLMAAREVAPDTEIHVSTQAGVTNYQAANALAQLGATRVVLARELSLADIRELRAHTPPELEIEAFVHGSMCMAFSGRCLISQHTTGRDANHGDCAQSCRYKYHVVEERRPGQFIPVEITDQGTFLFNSNDMNTLMHIDDILDAGVTSLKIEGRAKSAYYVAAMANAYKSAVNEYMVQRGFEGADGTPLVPFHDQVHRPDVGARPATAVAFSPWLAEEPNKVTHRVYSTGFYYPDRPAGEEIHKGGYINEWLLAGIVTKYDAVEGRVYLHAKNKLAPGKNMEILFPGSAPVALTVPSEGLQDAEGNTVAEINHPAHEFSMPCAVPVPQGAMIRVHARLHHAG</sequence>
<dbReference type="Pfam" id="PF16325">
    <property type="entry name" value="Peptidase_U32_C"/>
    <property type="match status" value="1"/>
</dbReference>
<dbReference type="InterPro" id="IPR032525">
    <property type="entry name" value="Peptidase_U32_C"/>
</dbReference>
<reference evidence="5 6" key="1">
    <citation type="submission" date="2020-10" db="EMBL/GenBank/DDBJ databases">
        <title>Trueperella pecoris sp. nov. isolated from bovine and porcine specimens.</title>
        <authorList>
            <person name="Schoenecker L."/>
            <person name="Schnydrig P."/>
            <person name="Brodard I."/>
            <person name="Thomann A."/>
            <person name="Hemphill A."/>
            <person name="Rodriguez-Campos S."/>
            <person name="Perreten V."/>
            <person name="Jores J."/>
            <person name="Kittl S."/>
        </authorList>
    </citation>
    <scope>NUCLEOTIDE SEQUENCE [LARGE SCALE GENOMIC DNA]</scope>
    <source>
        <strain evidence="5 6">15A0121</strain>
    </source>
</reference>
<keyword evidence="2" id="KW-0378">Hydrolase</keyword>